<dbReference type="SUPFAM" id="SSF49785">
    <property type="entry name" value="Galactose-binding domain-like"/>
    <property type="match status" value="1"/>
</dbReference>
<comment type="similarity">
    <text evidence="1">Belongs to the CIA30 family.</text>
</comment>
<dbReference type="AlphaFoldDB" id="A0A9X1HXN8"/>
<evidence type="ECO:0000256" key="1">
    <source>
        <dbReference type="ARBA" id="ARBA00007884"/>
    </source>
</evidence>
<dbReference type="PANTHER" id="PTHR13194">
    <property type="entry name" value="COMPLEX I INTERMEDIATE-ASSOCIATED PROTEIN 30"/>
    <property type="match status" value="1"/>
</dbReference>
<feature type="domain" description="NADH:ubiquinone oxidoreductase intermediate-associated protein 30" evidence="2">
    <location>
        <begin position="4"/>
        <end position="155"/>
    </location>
</feature>
<dbReference type="InterPro" id="IPR013857">
    <property type="entry name" value="NADH-UbQ_OxRdtase-assoc_prot30"/>
</dbReference>
<proteinExistence type="inferred from homology"/>
<protein>
    <submittedName>
        <fullName evidence="3">CIA30 family protein</fullName>
    </submittedName>
</protein>
<evidence type="ECO:0000313" key="3">
    <source>
        <dbReference type="EMBL" id="MCA6078938.1"/>
    </source>
</evidence>
<name>A0A9X1HXN8_9BACT</name>
<dbReference type="PANTHER" id="PTHR13194:SF19">
    <property type="entry name" value="NAD(P)-BINDING ROSSMANN-FOLD SUPERFAMILY PROTEIN"/>
    <property type="match status" value="1"/>
</dbReference>
<dbReference type="EMBL" id="JAIXNE010000007">
    <property type="protein sequence ID" value="MCA6078938.1"/>
    <property type="molecule type" value="Genomic_DNA"/>
</dbReference>
<keyword evidence="4" id="KW-1185">Reference proteome</keyword>
<dbReference type="InterPro" id="IPR039131">
    <property type="entry name" value="NDUFAF1"/>
</dbReference>
<evidence type="ECO:0000313" key="4">
    <source>
        <dbReference type="Proteomes" id="UP001139409"/>
    </source>
</evidence>
<evidence type="ECO:0000259" key="2">
    <source>
        <dbReference type="Pfam" id="PF08547"/>
    </source>
</evidence>
<dbReference type="InterPro" id="IPR008979">
    <property type="entry name" value="Galactose-bd-like_sf"/>
</dbReference>
<dbReference type="Pfam" id="PF08547">
    <property type="entry name" value="CIA30"/>
    <property type="match status" value="1"/>
</dbReference>
<organism evidence="3 4">
    <name type="scientific">Fulvivirga sedimenti</name>
    <dbReference type="NCBI Taxonomy" id="2879465"/>
    <lineage>
        <taxon>Bacteria</taxon>
        <taxon>Pseudomonadati</taxon>
        <taxon>Bacteroidota</taxon>
        <taxon>Cytophagia</taxon>
        <taxon>Cytophagales</taxon>
        <taxon>Fulvivirgaceae</taxon>
        <taxon>Fulvivirga</taxon>
    </lineage>
</organism>
<comment type="caution">
    <text evidence="3">The sequence shown here is derived from an EMBL/GenBank/DDBJ whole genome shotgun (WGS) entry which is preliminary data.</text>
</comment>
<sequence>MLIDFGKSKDTSWYSVNDTVMGGRSSGTASYSEDVLVFRGSVSFENNGGFASVRSQYAEMDLTGFTEVTIRYRCEGQSLNFSMDHHQQWYLPNYKMVLPATEMEWKTETFRLDSFKEYRVGRPTGNIISQQVLKRIIRFGIMTNDKKEGPFQAEIDYIQFK</sequence>
<accession>A0A9X1HXN8</accession>
<gene>
    <name evidence="3" type="ORF">LDX50_28950</name>
</gene>
<dbReference type="Proteomes" id="UP001139409">
    <property type="component" value="Unassembled WGS sequence"/>
</dbReference>
<reference evidence="3" key="1">
    <citation type="submission" date="2021-09" db="EMBL/GenBank/DDBJ databases">
        <title>Fulvivirga sp. isolated from coastal sediment.</title>
        <authorList>
            <person name="Yu H."/>
        </authorList>
    </citation>
    <scope>NUCLEOTIDE SEQUENCE</scope>
    <source>
        <strain evidence="3">1062</strain>
    </source>
</reference>
<dbReference type="RefSeq" id="WP_225699796.1">
    <property type="nucleotide sequence ID" value="NZ_JAIXNE010000007.1"/>
</dbReference>